<reference evidence="2 3" key="1">
    <citation type="submission" date="2014-11" db="EMBL/GenBank/DDBJ databases">
        <title>Complete genome sequence of vB_YenM_TG1, a broad host range bacteriophage which infects Yersinia enterocolitica.</title>
        <authorList>
            <person name="Leon-Velarde C.G."/>
            <person name="Kropinski A.M."/>
            <person name="Chen S."/>
            <person name="Griffiths M.W."/>
            <person name="Odumeru J.A."/>
        </authorList>
    </citation>
    <scope>NUCLEOTIDE SEQUENCE [LARGE SCALE GENOMIC DNA]</scope>
</reference>
<name>A0A0B4ZXK7_9CAUD</name>
<keyword evidence="3" id="KW-1185">Reference proteome</keyword>
<evidence type="ECO:0000313" key="3">
    <source>
        <dbReference type="Proteomes" id="UP000031805"/>
    </source>
</evidence>
<proteinExistence type="predicted"/>
<dbReference type="GeneID" id="26627571"/>
<dbReference type="InterPro" id="IPR048391">
    <property type="entry name" value="Gp34_dom"/>
</dbReference>
<gene>
    <name evidence="2" type="ORF">YenMTG1_247</name>
</gene>
<dbReference type="RefSeq" id="YP_009200508.1">
    <property type="nucleotide sequence ID" value="NC_028820.1"/>
</dbReference>
<accession>A0A0B4ZXK7</accession>
<evidence type="ECO:0000259" key="1">
    <source>
        <dbReference type="Pfam" id="PF21560"/>
    </source>
</evidence>
<protein>
    <submittedName>
        <fullName evidence="2">Long tail fiber proximal subunit</fullName>
    </submittedName>
</protein>
<evidence type="ECO:0000313" key="2">
    <source>
        <dbReference type="EMBL" id="AJD82057.1"/>
    </source>
</evidence>
<sequence>MADLIKASFRATNGLDAAGEKVINVATADKTKLTDGVNVDFFFKENTIQLYDTTRGYDSGFAIIYNNRLWVSNRIIPEPAGAFQETFWTAIRTDPKWTYVDVGPVTMQSGDYISANTSVNDLVLTLPNTPNDGETIFVRDVGGNLGYKSLKINTSNQRINFRNSQITSFTATRPYSQLMFVFSNRLWQLYVGENESIGTIITPSTGMFRSQAGDIIIRRYTTSAPCQIGLPKNAVTGDIIRTIDLDGLSPQNHLIVTTFDNTSSIGTIGTHSAEFRTAGDGFLVYDASDSIWRVYDADLRTRISVVTETTDLSPNQSVIVFGDNNATSKDITLNLPTDVAFGDTVEICLSYIRHGQTVTIKANAPDLIASTKLLLQFPRRSDYPPDVSWYTSEELIFNGYDDYAPTLELAFLQDPITLDKYWVVSENIPTIERVDATNNTTRKRLGVIALASQEQANVDLENNPEKSLAITPELLANRTSTESRRGIARLASTAEVNQDSTSTFLDTVIVTPKKLNERTATETRRGLAEIATQAETNTGTDDTTIVTPKKFAARKATTSMDGIITLVSSGAIAASDRDNPGTLVYNYNDTVKAITPATLHEARATKTTLGQLYQATETEVISAPVDNPLVPLAVSPEMLHKKTATTTRIGFTQTATQAEVNAGTDNFKYVTPNTLNGRNASEILTGIAKISTQNEFDAGLLDNVISTPLKIAAHFSDVNRTEVISSSGLTQSGNLWNHYTLNILEATNVQRGTARLATQSEVDAGVEAKSIVTAATLSSKKATETTEGIIRVATQAESVAGTSSILAISPKNLKYIAQTESTWESTPLRRGFVKMTEGALTWVGNNTVGNTQDVELYAKNGYAISPYELNLTLSHYLPIEATAVNSTKFDNLASTQFIRRDINQTVDGILTLTKQLNTSAPVLSSSTGTFVDVVGTNTVNAGNSLGTASISIIGKANNWKFNAVADGTTLLVNDVLTLNQNGNASVKQTFNIGNRADSVNGYSVGGVVVLQNNALTTEVGNIVRPLVLKSPDASNIIADDGTQYKVLTEKNAVSLIGTSFVKKIGDTMTGRLTVNSAITVQLSEASISVIPTETTRGMWTAEVTTPAQYNLLPGYAVPVFGTNQDGSDNAIIVSYNLIKGPGTLAQFGVGTNYSYQVWNPRPTAIVPNHFARTQWIRNFNPLINGWDEWARVFTSQTPPTASDIGAVSSTGSAFNNMTVRDWLQIGNVRITPNVATRTVEFDWID</sequence>
<dbReference type="KEGG" id="vg:26627571"/>
<feature type="domain" description="Long-tail fiber proximal subunit" evidence="1">
    <location>
        <begin position="1091"/>
        <end position="1193"/>
    </location>
</feature>
<dbReference type="Pfam" id="PF21560">
    <property type="entry name" value="Gp34_2nd"/>
    <property type="match status" value="1"/>
</dbReference>
<organism evidence="2 3">
    <name type="scientific">Yersinia phage vB_YenM_TG1</name>
    <dbReference type="NCBI Taxonomy" id="1589265"/>
    <lineage>
        <taxon>Viruses</taxon>
        <taxon>Duplodnaviria</taxon>
        <taxon>Heunggongvirae</taxon>
        <taxon>Uroviricota</taxon>
        <taxon>Caudoviricetes</taxon>
        <taxon>Pantevenvirales</taxon>
        <taxon>Straboviridae</taxon>
        <taxon>Tevenvirinae</taxon>
        <taxon>Tegunavirus</taxon>
        <taxon>Tegunavirus yenmtg1</taxon>
    </lineage>
</organism>
<dbReference type="EMBL" id="KP202158">
    <property type="protein sequence ID" value="AJD82057.1"/>
    <property type="molecule type" value="Genomic_DNA"/>
</dbReference>
<dbReference type="Proteomes" id="UP000031805">
    <property type="component" value="Segment"/>
</dbReference>